<organism evidence="3 4">
    <name type="scientific">Polyrhizophydium stewartii</name>
    <dbReference type="NCBI Taxonomy" id="2732419"/>
    <lineage>
        <taxon>Eukaryota</taxon>
        <taxon>Fungi</taxon>
        <taxon>Fungi incertae sedis</taxon>
        <taxon>Chytridiomycota</taxon>
        <taxon>Chytridiomycota incertae sedis</taxon>
        <taxon>Chytridiomycetes</taxon>
        <taxon>Rhizophydiales</taxon>
        <taxon>Rhizophydiales incertae sedis</taxon>
        <taxon>Polyrhizophydium</taxon>
    </lineage>
</organism>
<evidence type="ECO:0000313" key="4">
    <source>
        <dbReference type="Proteomes" id="UP001527925"/>
    </source>
</evidence>
<accession>A0ABR4N8B8</accession>
<feature type="region of interest" description="Disordered" evidence="1">
    <location>
        <begin position="129"/>
        <end position="149"/>
    </location>
</feature>
<keyword evidence="4" id="KW-1185">Reference proteome</keyword>
<comment type="caution">
    <text evidence="3">The sequence shown here is derived from an EMBL/GenBank/DDBJ whole genome shotgun (WGS) entry which is preliminary data.</text>
</comment>
<evidence type="ECO:0000313" key="3">
    <source>
        <dbReference type="EMBL" id="KAL2915768.1"/>
    </source>
</evidence>
<protein>
    <submittedName>
        <fullName evidence="3">Uncharacterized protein</fullName>
    </submittedName>
</protein>
<dbReference type="EMBL" id="JADGIZ020000021">
    <property type="protein sequence ID" value="KAL2915768.1"/>
    <property type="molecule type" value="Genomic_DNA"/>
</dbReference>
<proteinExistence type="predicted"/>
<gene>
    <name evidence="3" type="ORF">HK105_204715</name>
</gene>
<evidence type="ECO:0000256" key="2">
    <source>
        <dbReference type="SAM" id="SignalP"/>
    </source>
</evidence>
<feature type="chain" id="PRO_5046107005" evidence="2">
    <location>
        <begin position="19"/>
        <end position="176"/>
    </location>
</feature>
<evidence type="ECO:0000256" key="1">
    <source>
        <dbReference type="SAM" id="MobiDB-lite"/>
    </source>
</evidence>
<keyword evidence="2" id="KW-0732">Signal</keyword>
<reference evidence="3 4" key="1">
    <citation type="submission" date="2023-09" db="EMBL/GenBank/DDBJ databases">
        <title>Pangenome analysis of Batrachochytrium dendrobatidis and related Chytrids.</title>
        <authorList>
            <person name="Yacoub M.N."/>
            <person name="Stajich J.E."/>
            <person name="James T.Y."/>
        </authorList>
    </citation>
    <scope>NUCLEOTIDE SEQUENCE [LARGE SCALE GENOMIC DNA]</scope>
    <source>
        <strain evidence="3 4">JEL0888</strain>
    </source>
</reference>
<dbReference type="Proteomes" id="UP001527925">
    <property type="component" value="Unassembled WGS sequence"/>
</dbReference>
<sequence>MLAVAALAVLAAAQSALAATCTIGANVATFNQCVYNGLVDNNGQPGAADQFQACVSLQNTGGSAYYQCLCARSQTILSCYSTFCPGDQGAVAQQQYVTQFCGVNIPSVSTSISLSGPVSSLPPLPTFGSGSATQSTAAPTGSSTGSASGKNAGEAASANMLVGAIAIGVAGAALAL</sequence>
<name>A0ABR4N8B8_9FUNG</name>
<feature type="signal peptide" evidence="2">
    <location>
        <begin position="1"/>
        <end position="18"/>
    </location>
</feature>